<dbReference type="RefSeq" id="WP_123743045.1">
    <property type="nucleotide sequence ID" value="NZ_RJKM01000001.1"/>
</dbReference>
<comment type="caution">
    <text evidence="1">The sequence shown here is derived from an EMBL/GenBank/DDBJ whole genome shotgun (WGS) entry which is preliminary data.</text>
</comment>
<dbReference type="Proteomes" id="UP000268727">
    <property type="component" value="Unassembled WGS sequence"/>
</dbReference>
<protein>
    <submittedName>
        <fullName evidence="1">Uncharacterized protein</fullName>
    </submittedName>
</protein>
<dbReference type="EMBL" id="RJKM01000001">
    <property type="protein sequence ID" value="ROP37205.1"/>
    <property type="molecule type" value="Genomic_DNA"/>
</dbReference>
<accession>A0A3N1H3W9</accession>
<name>A0A3N1H3W9_9PSEU</name>
<reference evidence="1 2" key="1">
    <citation type="submission" date="2018-11" db="EMBL/GenBank/DDBJ databases">
        <title>Sequencing the genomes of 1000 actinobacteria strains.</title>
        <authorList>
            <person name="Klenk H.-P."/>
        </authorList>
    </citation>
    <scope>NUCLEOTIDE SEQUENCE [LARGE SCALE GENOMIC DNA]</scope>
    <source>
        <strain evidence="1 2">DSM 44231</strain>
    </source>
</reference>
<dbReference type="OrthoDB" id="7053243at2"/>
<evidence type="ECO:0000313" key="2">
    <source>
        <dbReference type="Proteomes" id="UP000268727"/>
    </source>
</evidence>
<keyword evidence="2" id="KW-1185">Reference proteome</keyword>
<sequence>MSDVLSSSTVELLQHLHERLDAHFTVLGAERKMLEPSSPVFALEHDLPEEDLDLLKNAVRAAISDHYLAHYQATWLPFVVYAAEMGYGYVGDEYWTTFSSLTPRWTSQEHSAIRDWFVRFHSRYGGARPTGAWASRFTIISWPITHAVLPIYLQRHLAKLLFEFSGALTSELLDDPETLGLRLARRASNYTDRFRIFCENTTLVGQVAAALLSGENEPTPYLSGPTLARIVDGLSQEHQARRWLRSAQQSAHRARGFRPTPAGQAAAAKARAQARATDPQLYLRLDDKWNAYAELPDMTPLSAGLSDVYGQLRLSRAYANGGDRHIPPSGLLYPGQSVRFAKWPRPAEPFLRLDRADDATNRILADQCVMTPGPWWLFRRQDIGLAVEVKGKFVRPGHRYMLIGTGSVVAPAVSWCTEKPLNAEGARAYELTVPEQVSEADAALLTESGIAVVSNVAIRPVGIVASSWDGEGDVEWLAGEPAILGIRSDLAPKRCRVTISDAVYFLDWTPGEPEMLFSLQGLEVGTHVANVCLLGDGERQLTTGSLVITIRDPQIRPEGAAIGEGIRLLASPARPRLSELWDDRAHISIDGPTGAEAEVAVSLRGHDGVPIADLKRSIHLPLDENAWAALAKGIRADQRFSDAYDNAEACVVTVAREGVGFATLTCDRGFQPLRWRFARAHDGQVVAHLIDRTDGGGTTVEFYDVETPVIAVPKAAEEEIAAPPLGGLVIARSGESTASLILPTQPNAIFRQHRVAQPSVSATTSSPKEVRRLIDGHARWITAELPADAFAVYLQQLIGDAIARAIGTLIGGSHWMAIERKLASAQDAADHLEEMQGAVGISTAHKKIASAIAYSLYKWLSAIDLLLGFNEVIAPRLAASGLGDRPTASRFLLTLAGRPGSLSDWDDEETAFLLARVIQTPVLYRAARFAVLGTRALNDADGVERSL</sequence>
<organism evidence="1 2">
    <name type="scientific">Saccharothrix texasensis</name>
    <dbReference type="NCBI Taxonomy" id="103734"/>
    <lineage>
        <taxon>Bacteria</taxon>
        <taxon>Bacillati</taxon>
        <taxon>Actinomycetota</taxon>
        <taxon>Actinomycetes</taxon>
        <taxon>Pseudonocardiales</taxon>
        <taxon>Pseudonocardiaceae</taxon>
        <taxon>Saccharothrix</taxon>
    </lineage>
</organism>
<dbReference type="AlphaFoldDB" id="A0A3N1H3W9"/>
<proteinExistence type="predicted"/>
<gene>
    <name evidence="1" type="ORF">EDD40_2499</name>
</gene>
<evidence type="ECO:0000313" key="1">
    <source>
        <dbReference type="EMBL" id="ROP37205.1"/>
    </source>
</evidence>